<dbReference type="InterPro" id="IPR001543">
    <property type="entry name" value="FliN-like_C"/>
</dbReference>
<keyword evidence="11" id="KW-1185">Reference proteome</keyword>
<dbReference type="Pfam" id="PF01052">
    <property type="entry name" value="FliMN_C"/>
    <property type="match status" value="1"/>
</dbReference>
<comment type="caution">
    <text evidence="10">The sequence shown here is derived from an EMBL/GenBank/DDBJ whole genome shotgun (WGS) entry which is preliminary data.</text>
</comment>
<accession>N1VVC2</accession>
<dbReference type="STRING" id="1257025.LEP1GSC203_1682"/>
<dbReference type="GO" id="GO:0005886">
    <property type="term" value="C:plasma membrane"/>
    <property type="evidence" value="ECO:0007669"/>
    <property type="project" value="UniProtKB-SubCell"/>
</dbReference>
<dbReference type="NCBIfam" id="TIGR02480">
    <property type="entry name" value="fliN"/>
    <property type="match status" value="1"/>
</dbReference>
<dbReference type="Gene3D" id="2.30.330.10">
    <property type="entry name" value="SpoA-like"/>
    <property type="match status" value="1"/>
</dbReference>
<dbReference type="EMBL" id="AOGW02000010">
    <property type="protein sequence ID" value="EMY60990.1"/>
    <property type="molecule type" value="Genomic_DNA"/>
</dbReference>
<comment type="subcellular location">
    <subcellularLocation>
        <location evidence="1">Cell membrane</location>
        <topology evidence="1">Peripheral membrane protein</topology>
        <orientation evidence="1">Cytoplasmic side</orientation>
    </subcellularLocation>
</comment>
<reference evidence="10" key="1">
    <citation type="submission" date="2013-03" db="EMBL/GenBank/DDBJ databases">
        <authorList>
            <person name="Harkins D.M."/>
            <person name="Durkin A.S."/>
            <person name="Brinkac L.M."/>
            <person name="Haft D.H."/>
            <person name="Selengut J.D."/>
            <person name="Sanka R."/>
            <person name="DePew J."/>
            <person name="Purushe J."/>
            <person name="Hartskeerl R.A."/>
            <person name="Ahmed A."/>
            <person name="van der Linden H."/>
            <person name="Goris M.G.A."/>
            <person name="Vinetz J.M."/>
            <person name="Sutton G.G."/>
            <person name="Nierman W.C."/>
            <person name="Fouts D.E."/>
        </authorList>
    </citation>
    <scope>NUCLEOTIDE SEQUENCE [LARGE SCALE GENOMIC DNA]</scope>
    <source>
        <strain evidence="10">LT 11-33</strain>
    </source>
</reference>
<gene>
    <name evidence="10" type="primary">fliN_2</name>
    <name evidence="10" type="ORF">LEP1GSC203_1682</name>
</gene>
<name>N1VVC2_9LEPT</name>
<evidence type="ECO:0000256" key="8">
    <source>
        <dbReference type="SAM" id="MobiDB-lite"/>
    </source>
</evidence>
<feature type="compositionally biased region" description="Polar residues" evidence="8">
    <location>
        <begin position="103"/>
        <end position="119"/>
    </location>
</feature>
<keyword evidence="4" id="KW-1003">Cell membrane</keyword>
<evidence type="ECO:0000259" key="9">
    <source>
        <dbReference type="Pfam" id="PF01052"/>
    </source>
</evidence>
<evidence type="ECO:0000313" key="10">
    <source>
        <dbReference type="EMBL" id="EMY60990.1"/>
    </source>
</evidence>
<dbReference type="PANTHER" id="PTHR43484:SF1">
    <property type="entry name" value="FLAGELLAR MOTOR SWITCH PROTEIN FLIN"/>
    <property type="match status" value="1"/>
</dbReference>
<keyword evidence="10" id="KW-0969">Cilium</keyword>
<dbReference type="PRINTS" id="PR00956">
    <property type="entry name" value="FLGMOTORFLIN"/>
</dbReference>
<dbReference type="InterPro" id="IPR036429">
    <property type="entry name" value="SpoA-like_sf"/>
</dbReference>
<dbReference type="Proteomes" id="UP000012371">
    <property type="component" value="Unassembled WGS sequence"/>
</dbReference>
<dbReference type="InterPro" id="IPR051469">
    <property type="entry name" value="FliN/MopA/SpaO"/>
</dbReference>
<evidence type="ECO:0000256" key="1">
    <source>
        <dbReference type="ARBA" id="ARBA00004413"/>
    </source>
</evidence>
<evidence type="ECO:0000256" key="3">
    <source>
        <dbReference type="ARBA" id="ARBA00021897"/>
    </source>
</evidence>
<evidence type="ECO:0000256" key="2">
    <source>
        <dbReference type="ARBA" id="ARBA00009226"/>
    </source>
</evidence>
<keyword evidence="5" id="KW-0145">Chemotaxis</keyword>
<evidence type="ECO:0000256" key="5">
    <source>
        <dbReference type="ARBA" id="ARBA00022500"/>
    </source>
</evidence>
<dbReference type="AlphaFoldDB" id="N1VVC2"/>
<dbReference type="GO" id="GO:0003774">
    <property type="term" value="F:cytoskeletal motor activity"/>
    <property type="evidence" value="ECO:0007669"/>
    <property type="project" value="InterPro"/>
</dbReference>
<keyword evidence="6" id="KW-0283">Flagellar rotation</keyword>
<organism evidence="10 11">
    <name type="scientific">Leptospira terpstrae serovar Hualin str. LT 11-33 = ATCC 700639</name>
    <dbReference type="NCBI Taxonomy" id="1257025"/>
    <lineage>
        <taxon>Bacteria</taxon>
        <taxon>Pseudomonadati</taxon>
        <taxon>Spirochaetota</taxon>
        <taxon>Spirochaetia</taxon>
        <taxon>Leptospirales</taxon>
        <taxon>Leptospiraceae</taxon>
        <taxon>Leptospira</taxon>
    </lineage>
</organism>
<evidence type="ECO:0000256" key="6">
    <source>
        <dbReference type="ARBA" id="ARBA00022779"/>
    </source>
</evidence>
<evidence type="ECO:0000256" key="7">
    <source>
        <dbReference type="ARBA" id="ARBA00023136"/>
    </source>
</evidence>
<dbReference type="InterPro" id="IPR012826">
    <property type="entry name" value="FliN"/>
</dbReference>
<comment type="similarity">
    <text evidence="2">Belongs to the FliN/MopA/SpaO family.</text>
</comment>
<dbReference type="GO" id="GO:0006935">
    <property type="term" value="P:chemotaxis"/>
    <property type="evidence" value="ECO:0007669"/>
    <property type="project" value="UniProtKB-KW"/>
</dbReference>
<dbReference type="GO" id="GO:0071973">
    <property type="term" value="P:bacterial-type flagellum-dependent cell motility"/>
    <property type="evidence" value="ECO:0007669"/>
    <property type="project" value="InterPro"/>
</dbReference>
<dbReference type="PANTHER" id="PTHR43484">
    <property type="match status" value="1"/>
</dbReference>
<keyword evidence="10" id="KW-0282">Flagellum</keyword>
<evidence type="ECO:0000313" key="11">
    <source>
        <dbReference type="Proteomes" id="UP000012371"/>
    </source>
</evidence>
<sequence>MGNRIGHKEQNEELSLFFQGRILISSDEYIGEVVLKMGEGSLSQEDIDALLGGFSGGGNAPAGGGSGGGGGGLDDLDALVGGGGGDDNGPSFADIAAALGPSATPSPARSGSKSQASSGNNTANLNLLLDVTLQLTIELGRTTMFIKDVLQLTEGTVVELDKNIGEELDILANGKLVGRGKLIILDDYYGVQITQIVDPMERLGGPAFL</sequence>
<dbReference type="GO" id="GO:0009425">
    <property type="term" value="C:bacterial-type flagellum basal body"/>
    <property type="evidence" value="ECO:0007669"/>
    <property type="project" value="InterPro"/>
</dbReference>
<feature type="domain" description="Flagellar motor switch protein FliN-like C-terminal" evidence="9">
    <location>
        <begin position="127"/>
        <end position="197"/>
    </location>
</feature>
<dbReference type="InterPro" id="IPR001172">
    <property type="entry name" value="FliN_T3SS_HrcQb"/>
</dbReference>
<evidence type="ECO:0000256" key="4">
    <source>
        <dbReference type="ARBA" id="ARBA00022475"/>
    </source>
</evidence>
<dbReference type="SUPFAM" id="SSF101801">
    <property type="entry name" value="Surface presentation of antigens (SPOA)"/>
    <property type="match status" value="1"/>
</dbReference>
<protein>
    <recommendedName>
        <fullName evidence="3">Flagellar motor switch protein FliN</fullName>
    </recommendedName>
</protein>
<feature type="region of interest" description="Disordered" evidence="8">
    <location>
        <begin position="91"/>
        <end position="119"/>
    </location>
</feature>
<keyword evidence="7" id="KW-0472">Membrane</keyword>
<keyword evidence="10" id="KW-0966">Cell projection</keyword>
<proteinExistence type="inferred from homology"/>